<dbReference type="InterPro" id="IPR029044">
    <property type="entry name" value="Nucleotide-diphossugar_trans"/>
</dbReference>
<dbReference type="AlphaFoldDB" id="A0A1D8TT30"/>
<proteinExistence type="predicted"/>
<dbReference type="Proteomes" id="UP000177870">
    <property type="component" value="Chromosome"/>
</dbReference>
<organism evidence="1 2">
    <name type="scientific">Moorena producens PAL-8-15-08-1</name>
    <dbReference type="NCBI Taxonomy" id="1458985"/>
    <lineage>
        <taxon>Bacteria</taxon>
        <taxon>Bacillati</taxon>
        <taxon>Cyanobacteriota</taxon>
        <taxon>Cyanophyceae</taxon>
        <taxon>Coleofasciculales</taxon>
        <taxon>Coleofasciculaceae</taxon>
        <taxon>Moorena</taxon>
    </lineage>
</organism>
<dbReference type="SUPFAM" id="SSF53448">
    <property type="entry name" value="Nucleotide-diphospho-sugar transferases"/>
    <property type="match status" value="1"/>
</dbReference>
<dbReference type="EMBL" id="CP017599">
    <property type="protein sequence ID" value="AOX00735.1"/>
    <property type="molecule type" value="Genomic_DNA"/>
</dbReference>
<dbReference type="CDD" id="cd02513">
    <property type="entry name" value="CMP-NeuAc_Synthase"/>
    <property type="match status" value="1"/>
</dbReference>
<dbReference type="RefSeq" id="WP_070393188.1">
    <property type="nucleotide sequence ID" value="NZ_CP017599.1"/>
</dbReference>
<dbReference type="Gene3D" id="3.90.550.10">
    <property type="entry name" value="Spore Coat Polysaccharide Biosynthesis Protein SpsA, Chain A"/>
    <property type="match status" value="1"/>
</dbReference>
<gene>
    <name evidence="1" type="ORF">BJP34_15945</name>
</gene>
<reference evidence="2" key="1">
    <citation type="submission" date="2016-10" db="EMBL/GenBank/DDBJ databases">
        <title>Comparative genomics uncovers the prolific and rare metabolic potential of the cyanobacterial genus Moorea.</title>
        <authorList>
            <person name="Leao T."/>
            <person name="Castelao G."/>
            <person name="Korobeynikov A."/>
            <person name="Monroe E.A."/>
            <person name="Podell S."/>
            <person name="Glukhov E."/>
            <person name="Allen E."/>
            <person name="Gerwick W.H."/>
            <person name="Gerwick L."/>
        </authorList>
    </citation>
    <scope>NUCLEOTIDE SEQUENCE [LARGE SCALE GENOMIC DNA]</scope>
    <source>
        <strain evidence="2">PAL-8-15-08-1</strain>
    </source>
</reference>
<dbReference type="KEGG" id="mpro:BJP34_15945"/>
<dbReference type="PANTHER" id="PTHR21485">
    <property type="entry name" value="HAD SUPERFAMILY MEMBERS CMAS AND KDSC"/>
    <property type="match status" value="1"/>
</dbReference>
<sequence>MSKIIGLITARGGSKSIPRKNTTLLAGKPLIAWTIEAALQSHRLNRVMVSTDDEEIADVSKKWGAEVPFLRPAALAQDDSPHIPVLIHAVEWLEQVEGTTLDYLMLLQPTSPLRSAKDIDLGIELALAQNADSVVSVCEASTHPYFTRRITSDGKLQDFVQKPDGYLRRQVLPPAYAWNGAIFLVRRDILMEKQTLETNSTYAYVMTPEHSLEIDTPWDLYLADLILNNPAKH</sequence>
<dbReference type="PANTHER" id="PTHR21485:SF6">
    <property type="entry name" value="N-ACYLNEURAMINATE CYTIDYLYLTRANSFERASE-RELATED"/>
    <property type="match status" value="1"/>
</dbReference>
<dbReference type="GO" id="GO:0008781">
    <property type="term" value="F:N-acylneuraminate cytidylyltransferase activity"/>
    <property type="evidence" value="ECO:0007669"/>
    <property type="project" value="TreeGrafter"/>
</dbReference>
<name>A0A1D8TT30_9CYAN</name>
<evidence type="ECO:0008006" key="3">
    <source>
        <dbReference type="Google" id="ProtNLM"/>
    </source>
</evidence>
<accession>A0A1D8TT30</accession>
<dbReference type="Pfam" id="PF02348">
    <property type="entry name" value="CTP_transf_3"/>
    <property type="match status" value="1"/>
</dbReference>
<dbReference type="STRING" id="1458985.BJP34_15945"/>
<evidence type="ECO:0000313" key="1">
    <source>
        <dbReference type="EMBL" id="AOX00735.1"/>
    </source>
</evidence>
<evidence type="ECO:0000313" key="2">
    <source>
        <dbReference type="Proteomes" id="UP000177870"/>
    </source>
</evidence>
<protein>
    <recommendedName>
        <fullName evidence="3">Acylneuraminate cytidylyltransferase</fullName>
    </recommendedName>
</protein>
<dbReference type="OrthoDB" id="9805604at2"/>
<dbReference type="InterPro" id="IPR003329">
    <property type="entry name" value="Cytidylyl_trans"/>
</dbReference>
<dbReference type="InterPro" id="IPR050793">
    <property type="entry name" value="CMP-NeuNAc_synthase"/>
</dbReference>